<dbReference type="OrthoDB" id="4951845at2759"/>
<dbReference type="Pfam" id="PF13409">
    <property type="entry name" value="GST_N_2"/>
    <property type="match status" value="1"/>
</dbReference>
<dbReference type="Proteomes" id="UP000663852">
    <property type="component" value="Unassembled WGS sequence"/>
</dbReference>
<evidence type="ECO:0000259" key="1">
    <source>
        <dbReference type="Pfam" id="PF13409"/>
    </source>
</evidence>
<dbReference type="Gene3D" id="3.40.30.10">
    <property type="entry name" value="Glutaredoxin"/>
    <property type="match status" value="1"/>
</dbReference>
<reference evidence="2" key="1">
    <citation type="submission" date="2021-02" db="EMBL/GenBank/DDBJ databases">
        <authorList>
            <person name="Nowell W R."/>
        </authorList>
    </citation>
    <scope>NUCLEOTIDE SEQUENCE</scope>
</reference>
<dbReference type="EMBL" id="CAJNOJ010000135">
    <property type="protein sequence ID" value="CAF1178949.1"/>
    <property type="molecule type" value="Genomic_DNA"/>
</dbReference>
<organism evidence="2 3">
    <name type="scientific">Adineta ricciae</name>
    <name type="common">Rotifer</name>
    <dbReference type="NCBI Taxonomy" id="249248"/>
    <lineage>
        <taxon>Eukaryota</taxon>
        <taxon>Metazoa</taxon>
        <taxon>Spiralia</taxon>
        <taxon>Gnathifera</taxon>
        <taxon>Rotifera</taxon>
        <taxon>Eurotatoria</taxon>
        <taxon>Bdelloidea</taxon>
        <taxon>Adinetida</taxon>
        <taxon>Adinetidae</taxon>
        <taxon>Adineta</taxon>
    </lineage>
</organism>
<comment type="caution">
    <text evidence="2">The sequence shown here is derived from an EMBL/GenBank/DDBJ whole genome shotgun (WGS) entry which is preliminary data.</text>
</comment>
<dbReference type="AlphaFoldDB" id="A0A814ULW9"/>
<evidence type="ECO:0000313" key="2">
    <source>
        <dbReference type="EMBL" id="CAF1178949.1"/>
    </source>
</evidence>
<accession>A0A814ULW9</accession>
<proteinExistence type="predicted"/>
<dbReference type="SUPFAM" id="SSF52833">
    <property type="entry name" value="Thioredoxin-like"/>
    <property type="match status" value="1"/>
</dbReference>
<feature type="domain" description="GST N-terminal" evidence="1">
    <location>
        <begin position="10"/>
        <end position="73"/>
    </location>
</feature>
<evidence type="ECO:0000313" key="3">
    <source>
        <dbReference type="Proteomes" id="UP000663852"/>
    </source>
</evidence>
<gene>
    <name evidence="2" type="ORF">EDS130_LOCUS24133</name>
</gene>
<protein>
    <recommendedName>
        <fullName evidence="1">GST N-terminal domain-containing protein</fullName>
    </recommendedName>
</protein>
<dbReference type="InterPro" id="IPR004045">
    <property type="entry name" value="Glutathione_S-Trfase_N"/>
</dbReference>
<sequence length="116" mass="13210">MKKIHRIINTWKTRPGLLRKSVHFETIPVTLLNVCHDLAIRSNNPNTSLPAIELPNGQFISDSFRIAEWLDETYSEQPSLLTGDNRPIAETHPEQIQMSKNYARMIDLCLGISKLG</sequence>
<name>A0A814ULW9_ADIRI</name>
<dbReference type="InterPro" id="IPR036249">
    <property type="entry name" value="Thioredoxin-like_sf"/>
</dbReference>